<dbReference type="EMBL" id="SDRB02007370">
    <property type="protein sequence ID" value="THG11261.1"/>
    <property type="molecule type" value="Genomic_DNA"/>
</dbReference>
<evidence type="ECO:0000256" key="4">
    <source>
        <dbReference type="ARBA" id="ARBA00023175"/>
    </source>
</evidence>
<accession>A0A4S4E5K5</accession>
<evidence type="ECO:0000313" key="8">
    <source>
        <dbReference type="EMBL" id="THG11261.1"/>
    </source>
</evidence>
<dbReference type="GO" id="GO:0005737">
    <property type="term" value="C:cytoplasm"/>
    <property type="evidence" value="ECO:0007669"/>
    <property type="project" value="TreeGrafter"/>
</dbReference>
<proteinExistence type="inferred from homology"/>
<keyword evidence="1" id="KW-0547">Nucleotide-binding</keyword>
<dbReference type="Gene3D" id="1.20.5.4820">
    <property type="match status" value="1"/>
</dbReference>
<dbReference type="SUPFAM" id="SSF52540">
    <property type="entry name" value="P-loop containing nucleoside triphosphate hydrolases"/>
    <property type="match status" value="1"/>
</dbReference>
<dbReference type="PANTHER" id="PTHR13140:SF781">
    <property type="entry name" value="MYOSIN-15"/>
    <property type="match status" value="1"/>
</dbReference>
<evidence type="ECO:0000259" key="7">
    <source>
        <dbReference type="PROSITE" id="PS51456"/>
    </source>
</evidence>
<keyword evidence="2" id="KW-0067">ATP-binding</keyword>
<dbReference type="InterPro" id="IPR036961">
    <property type="entry name" value="Kinesin_motor_dom_sf"/>
</dbReference>
<comment type="caution">
    <text evidence="8">The sequence shown here is derived from an EMBL/GenBank/DDBJ whole genome shotgun (WGS) entry which is preliminary data.</text>
</comment>
<evidence type="ECO:0000256" key="6">
    <source>
        <dbReference type="PROSITE-ProRule" id="PRU00782"/>
    </source>
</evidence>
<dbReference type="GO" id="GO:0007015">
    <property type="term" value="P:actin filament organization"/>
    <property type="evidence" value="ECO:0007669"/>
    <property type="project" value="TreeGrafter"/>
</dbReference>
<dbReference type="Gene3D" id="1.20.58.530">
    <property type="match status" value="1"/>
</dbReference>
<comment type="similarity">
    <text evidence="6">Belongs to the TRAFAC class myosin-kinesin ATPase superfamily. Myosin family.</text>
</comment>
<dbReference type="Gene3D" id="1.20.120.720">
    <property type="entry name" value="Myosin VI head, motor domain, U50 subdomain"/>
    <property type="match status" value="1"/>
</dbReference>
<keyword evidence="3 6" id="KW-0518">Myosin</keyword>
<evidence type="ECO:0000256" key="2">
    <source>
        <dbReference type="ARBA" id="ARBA00022840"/>
    </source>
</evidence>
<sequence length="313" mass="35446">MLLQKPIGIIALLDEAWYNMTFPLAIGVCCSFRLVQFCRILIFLFMQHVSQINIWNILNQAVPEFSGSPKVTYQTDTFLDKNRDYVVVEHCNLLSSSKCSFIAGLFASLPEESSRSSYKFSSVASRFKQQLQALMETLNSTEPHYIRCVKPNSLNRPHKFENQSILHQLRCGGVLEAVRISLAGYPTRRTYHEFVDRFGLLALEIMDGSYDDEKTTEKILQKLKLENYQLGKTKVFLRAGQIGVLDSRRAEVLDAAAKCIQGRLRTFVAHRDFVSTRVAAVSLQACCRANNLAKYAKTDSNKEEKTSFSSSNA</sequence>
<comment type="caution">
    <text evidence="6">Lacks conserved residue(s) required for the propagation of feature annotation.</text>
</comment>
<evidence type="ECO:0000256" key="1">
    <source>
        <dbReference type="ARBA" id="ARBA00022741"/>
    </source>
</evidence>
<dbReference type="Proteomes" id="UP000306102">
    <property type="component" value="Unassembled WGS sequence"/>
</dbReference>
<evidence type="ECO:0000256" key="5">
    <source>
        <dbReference type="ARBA" id="ARBA00023203"/>
    </source>
</evidence>
<dbReference type="SMART" id="SM00242">
    <property type="entry name" value="MYSc"/>
    <property type="match status" value="1"/>
</dbReference>
<dbReference type="PANTHER" id="PTHR13140">
    <property type="entry name" value="MYOSIN"/>
    <property type="match status" value="1"/>
</dbReference>
<dbReference type="GO" id="GO:0000146">
    <property type="term" value="F:microfilament motor activity"/>
    <property type="evidence" value="ECO:0007669"/>
    <property type="project" value="TreeGrafter"/>
</dbReference>
<dbReference type="GO" id="GO:0016020">
    <property type="term" value="C:membrane"/>
    <property type="evidence" value="ECO:0007669"/>
    <property type="project" value="TreeGrafter"/>
</dbReference>
<feature type="region of interest" description="Actin-binding" evidence="6">
    <location>
        <begin position="131"/>
        <end position="153"/>
    </location>
</feature>
<evidence type="ECO:0000313" key="9">
    <source>
        <dbReference type="Proteomes" id="UP000306102"/>
    </source>
</evidence>
<dbReference type="Gene3D" id="3.40.850.10">
    <property type="entry name" value="Kinesin motor domain"/>
    <property type="match status" value="1"/>
</dbReference>
<dbReference type="AlphaFoldDB" id="A0A4S4E5K5"/>
<dbReference type="GO" id="GO:0051015">
    <property type="term" value="F:actin filament binding"/>
    <property type="evidence" value="ECO:0007669"/>
    <property type="project" value="TreeGrafter"/>
</dbReference>
<feature type="domain" description="Myosin motor" evidence="7">
    <location>
        <begin position="1"/>
        <end position="250"/>
    </location>
</feature>
<protein>
    <recommendedName>
        <fullName evidence="7">Myosin motor domain-containing protein</fullName>
    </recommendedName>
</protein>
<keyword evidence="5 6" id="KW-0009">Actin-binding</keyword>
<dbReference type="GO" id="GO:0016459">
    <property type="term" value="C:myosin complex"/>
    <property type="evidence" value="ECO:0007669"/>
    <property type="project" value="UniProtKB-KW"/>
</dbReference>
<name>A0A4S4E5K5_CAMSN</name>
<dbReference type="PROSITE" id="PS51456">
    <property type="entry name" value="MYOSIN_MOTOR"/>
    <property type="match status" value="1"/>
</dbReference>
<dbReference type="Pfam" id="PF00063">
    <property type="entry name" value="Myosin_head"/>
    <property type="match status" value="1"/>
</dbReference>
<organism evidence="8 9">
    <name type="scientific">Camellia sinensis var. sinensis</name>
    <name type="common">China tea</name>
    <dbReference type="NCBI Taxonomy" id="542762"/>
    <lineage>
        <taxon>Eukaryota</taxon>
        <taxon>Viridiplantae</taxon>
        <taxon>Streptophyta</taxon>
        <taxon>Embryophyta</taxon>
        <taxon>Tracheophyta</taxon>
        <taxon>Spermatophyta</taxon>
        <taxon>Magnoliopsida</taxon>
        <taxon>eudicotyledons</taxon>
        <taxon>Gunneridae</taxon>
        <taxon>Pentapetalae</taxon>
        <taxon>asterids</taxon>
        <taxon>Ericales</taxon>
        <taxon>Theaceae</taxon>
        <taxon>Camellia</taxon>
    </lineage>
</organism>
<dbReference type="InterPro" id="IPR027417">
    <property type="entry name" value="P-loop_NTPase"/>
</dbReference>
<dbReference type="InterPro" id="IPR001609">
    <property type="entry name" value="Myosin_head_motor_dom-like"/>
</dbReference>
<keyword evidence="4" id="KW-0505">Motor protein</keyword>
<dbReference type="STRING" id="542762.A0A4S4E5K5"/>
<dbReference type="GO" id="GO:0005524">
    <property type="term" value="F:ATP binding"/>
    <property type="evidence" value="ECO:0007669"/>
    <property type="project" value="UniProtKB-KW"/>
</dbReference>
<reference evidence="8 9" key="1">
    <citation type="journal article" date="2018" name="Proc. Natl. Acad. Sci. U.S.A.">
        <title>Draft genome sequence of Camellia sinensis var. sinensis provides insights into the evolution of the tea genome and tea quality.</title>
        <authorList>
            <person name="Wei C."/>
            <person name="Yang H."/>
            <person name="Wang S."/>
            <person name="Zhao J."/>
            <person name="Liu C."/>
            <person name="Gao L."/>
            <person name="Xia E."/>
            <person name="Lu Y."/>
            <person name="Tai Y."/>
            <person name="She G."/>
            <person name="Sun J."/>
            <person name="Cao H."/>
            <person name="Tong W."/>
            <person name="Gao Q."/>
            <person name="Li Y."/>
            <person name="Deng W."/>
            <person name="Jiang X."/>
            <person name="Wang W."/>
            <person name="Chen Q."/>
            <person name="Zhang S."/>
            <person name="Li H."/>
            <person name="Wu J."/>
            <person name="Wang P."/>
            <person name="Li P."/>
            <person name="Shi C."/>
            <person name="Zheng F."/>
            <person name="Jian J."/>
            <person name="Huang B."/>
            <person name="Shan D."/>
            <person name="Shi M."/>
            <person name="Fang C."/>
            <person name="Yue Y."/>
            <person name="Li F."/>
            <person name="Li D."/>
            <person name="Wei S."/>
            <person name="Han B."/>
            <person name="Jiang C."/>
            <person name="Yin Y."/>
            <person name="Xia T."/>
            <person name="Zhang Z."/>
            <person name="Bennetzen J.L."/>
            <person name="Zhao S."/>
            <person name="Wan X."/>
        </authorList>
    </citation>
    <scope>NUCLEOTIDE SEQUENCE [LARGE SCALE GENOMIC DNA]</scope>
    <source>
        <strain evidence="9">cv. Shuchazao</strain>
        <tissue evidence="8">Leaf</tissue>
    </source>
</reference>
<evidence type="ECO:0000256" key="3">
    <source>
        <dbReference type="ARBA" id="ARBA00023123"/>
    </source>
</evidence>
<keyword evidence="9" id="KW-1185">Reference proteome</keyword>
<gene>
    <name evidence="8" type="ORF">TEA_014954</name>
</gene>